<organism evidence="3 4">
    <name type="scientific">Halorubrum xinjiangense</name>
    <dbReference type="NCBI Taxonomy" id="261291"/>
    <lineage>
        <taxon>Archaea</taxon>
        <taxon>Methanobacteriati</taxon>
        <taxon>Methanobacteriota</taxon>
        <taxon>Stenosarchaea group</taxon>
        <taxon>Halobacteria</taxon>
        <taxon>Halobacteriales</taxon>
        <taxon>Haloferacaceae</taxon>
        <taxon>Halorubrum</taxon>
    </lineage>
</organism>
<dbReference type="PROSITE" id="PS00430">
    <property type="entry name" value="TONB_DEPENDENT_REC_1"/>
    <property type="match status" value="1"/>
</dbReference>
<evidence type="ECO:0000256" key="1">
    <source>
        <dbReference type="SAM" id="MobiDB-lite"/>
    </source>
</evidence>
<dbReference type="OrthoDB" id="202667at2157"/>
<feature type="region of interest" description="Disordered" evidence="1">
    <location>
        <begin position="227"/>
        <end position="249"/>
    </location>
</feature>
<dbReference type="EMBL" id="FNBO01000003">
    <property type="protein sequence ID" value="SDF26650.1"/>
    <property type="molecule type" value="Genomic_DNA"/>
</dbReference>
<evidence type="ECO:0000313" key="3">
    <source>
        <dbReference type="EMBL" id="SDF26650.1"/>
    </source>
</evidence>
<dbReference type="Proteomes" id="UP000324020">
    <property type="component" value="Unassembled WGS sequence"/>
</dbReference>
<reference evidence="3 4" key="1">
    <citation type="submission" date="2016-10" db="EMBL/GenBank/DDBJ databases">
        <authorList>
            <person name="Varghese N."/>
            <person name="Submissions S."/>
        </authorList>
    </citation>
    <scope>NUCLEOTIDE SEQUENCE [LARGE SCALE GENOMIC DNA]</scope>
    <source>
        <strain evidence="3 4">CGMCC 1.3527</strain>
    </source>
</reference>
<protein>
    <submittedName>
        <fullName evidence="3">Right handed beta helix region</fullName>
    </submittedName>
</protein>
<feature type="region of interest" description="Disordered" evidence="1">
    <location>
        <begin position="1"/>
        <end position="21"/>
    </location>
</feature>
<dbReference type="InterPro" id="IPR006311">
    <property type="entry name" value="TAT_signal"/>
</dbReference>
<proteinExistence type="predicted"/>
<keyword evidence="4" id="KW-1185">Reference proteome</keyword>
<dbReference type="InterPro" id="IPR039448">
    <property type="entry name" value="Beta_helix"/>
</dbReference>
<gene>
    <name evidence="3" type="ORF">SAMN04488067_10334</name>
</gene>
<evidence type="ECO:0000259" key="2">
    <source>
        <dbReference type="Pfam" id="PF13229"/>
    </source>
</evidence>
<sequence length="799" mass="85022">MPNRHDAPTDDEPPENAVSDSLLSRRRLVQIGGAGLALSALGAAGASAGEDELANTIVVDGSESDGGAAYEFLVTDEAAVHPDLGSNESGDRINGGHVAGDLGSEVHAYLFGGTLSHLDVDGTAAVSLYYGGGPSPATDRLEVVSTADGEVDYRIESADAVTKVLAETERPADAEDTVTEADDGTWLVDGATRNGGGDTYDFSGSIDRFEPVTGDFTLFFNGEETTVTELTGQEPPEEEEEPADPNPDREHWYSFEATGDEYADYYIEVEDGGNMVPSTVDDATIVDGAHWVNDDGTKAAGRVQPGETHAYAFDTLVADVTIEGDAHPTVNGNDSGLDYYPRDSASGDHWKGYFPWQIAGEERTHWYSFEATGDEYADYYIEVEDGGDLIPSTVDDATVDYEFFWIGDGGTKAAGRVQPGETHAYAFDSLVADVTIEGDAHPTVNGVDSGLDYYPRDSASGDAWKTGFPWQDGDHTATEPAPDGVALGGGSGYDRIVTRADADAVVDNASDLASALSGASAGDVVFVAGGATIDTGGRSMDVPDGVTLASNRGEDGAPGALLYTDETPQIMLRPQADARVTGLRLRGHSPGRTVTHRDGISFDTPTYALSLEGRDVEVDNCEVWGWPDRAIAVKRSRGHVHHNYIYDNNGQGLGYGVAANKECLIEYNYFHNNRHSVTCAYDAPGYTARYNHFSPVSVMHICDIHDPFQGDTTIESNIVENGESRTWDNPAAEGVAGYSGGFNGGSLAVADNWFFDEGSAYFDNFSEVSDGGNVYGDEGAHNPADVIENHPGMADRPWL</sequence>
<dbReference type="AlphaFoldDB" id="A0A1G7JNW5"/>
<dbReference type="SUPFAM" id="SSF51126">
    <property type="entry name" value="Pectin lyase-like"/>
    <property type="match status" value="1"/>
</dbReference>
<dbReference type="Gene3D" id="2.160.20.10">
    <property type="entry name" value="Single-stranded right-handed beta-helix, Pectin lyase-like"/>
    <property type="match status" value="1"/>
</dbReference>
<evidence type="ECO:0000313" key="4">
    <source>
        <dbReference type="Proteomes" id="UP000324020"/>
    </source>
</evidence>
<dbReference type="InterPro" id="IPR012334">
    <property type="entry name" value="Pectin_lyas_fold"/>
</dbReference>
<feature type="domain" description="Right handed beta helix" evidence="2">
    <location>
        <begin position="611"/>
        <end position="758"/>
    </location>
</feature>
<dbReference type="InterPro" id="IPR011050">
    <property type="entry name" value="Pectin_lyase_fold/virulence"/>
</dbReference>
<dbReference type="Pfam" id="PF13229">
    <property type="entry name" value="Beta_helix"/>
    <property type="match status" value="1"/>
</dbReference>
<dbReference type="InterPro" id="IPR010916">
    <property type="entry name" value="TonB_box_CS"/>
</dbReference>
<accession>A0A1G7JNW5</accession>
<dbReference type="PROSITE" id="PS51318">
    <property type="entry name" value="TAT"/>
    <property type="match status" value="1"/>
</dbReference>
<dbReference type="RefSeq" id="WP_149797909.1">
    <property type="nucleotide sequence ID" value="NZ_FNBO01000003.1"/>
</dbReference>
<name>A0A1G7JNW5_9EURY</name>